<dbReference type="InterPro" id="IPR011049">
    <property type="entry name" value="Serralysin-like_metalloprot_C"/>
</dbReference>
<evidence type="ECO:0000259" key="4">
    <source>
        <dbReference type="Pfam" id="PF13403"/>
    </source>
</evidence>
<dbReference type="PRINTS" id="PR00313">
    <property type="entry name" value="CABNDNGRPT"/>
</dbReference>
<dbReference type="InterPro" id="IPR050557">
    <property type="entry name" value="RTX_toxin/Mannuronan_C5-epim"/>
</dbReference>
<feature type="region of interest" description="Disordered" evidence="3">
    <location>
        <begin position="105"/>
        <end position="127"/>
    </location>
</feature>
<keyword evidence="6" id="KW-1185">Reference proteome</keyword>
<feature type="region of interest" description="Disordered" evidence="3">
    <location>
        <begin position="838"/>
        <end position="983"/>
    </location>
</feature>
<dbReference type="Proteomes" id="UP000201613">
    <property type="component" value="Unassembled WGS sequence"/>
</dbReference>
<dbReference type="Gene3D" id="2.170.16.10">
    <property type="entry name" value="Hedgehog/Intein (Hint) domain"/>
    <property type="match status" value="1"/>
</dbReference>
<proteinExistence type="predicted"/>
<dbReference type="InterPro" id="IPR028992">
    <property type="entry name" value="Hedgehog/Intein_dom"/>
</dbReference>
<protein>
    <submittedName>
        <fullName evidence="5">Bifunctional hemolysin/adenylate cyclase</fullName>
    </submittedName>
</protein>
<feature type="compositionally biased region" description="Low complexity" evidence="3">
    <location>
        <begin position="113"/>
        <end position="127"/>
    </location>
</feature>
<evidence type="ECO:0000256" key="1">
    <source>
        <dbReference type="ARBA" id="ARBA00004613"/>
    </source>
</evidence>
<organism evidence="5 6">
    <name type="scientific">Flavimaricola marinus</name>
    <dbReference type="NCBI Taxonomy" id="1819565"/>
    <lineage>
        <taxon>Bacteria</taxon>
        <taxon>Pseudomonadati</taxon>
        <taxon>Pseudomonadota</taxon>
        <taxon>Alphaproteobacteria</taxon>
        <taxon>Rhodobacterales</taxon>
        <taxon>Paracoccaceae</taxon>
        <taxon>Flavimaricola</taxon>
    </lineage>
</organism>
<feature type="region of interest" description="Disordered" evidence="3">
    <location>
        <begin position="2102"/>
        <end position="2129"/>
    </location>
</feature>
<dbReference type="PROSITE" id="PS00330">
    <property type="entry name" value="HEMOLYSIN_CALCIUM"/>
    <property type="match status" value="13"/>
</dbReference>
<comment type="subcellular location">
    <subcellularLocation>
        <location evidence="1">Secreted</location>
    </subcellularLocation>
</comment>
<dbReference type="GO" id="GO:0005509">
    <property type="term" value="F:calcium ion binding"/>
    <property type="evidence" value="ECO:0007669"/>
    <property type="project" value="InterPro"/>
</dbReference>
<feature type="region of interest" description="Disordered" evidence="3">
    <location>
        <begin position="388"/>
        <end position="438"/>
    </location>
</feature>
<dbReference type="Pfam" id="PF00353">
    <property type="entry name" value="HemolysinCabind"/>
    <property type="match status" value="30"/>
</dbReference>
<feature type="region of interest" description="Disordered" evidence="3">
    <location>
        <begin position="2625"/>
        <end position="2647"/>
    </location>
</feature>
<dbReference type="Gene3D" id="2.150.10.10">
    <property type="entry name" value="Serralysin-like metalloprotease, C-terminal"/>
    <property type="match status" value="21"/>
</dbReference>
<dbReference type="Pfam" id="PF13403">
    <property type="entry name" value="Hint_2"/>
    <property type="match status" value="1"/>
</dbReference>
<feature type="compositionally biased region" description="Gly residues" evidence="3">
    <location>
        <begin position="2112"/>
        <end position="2128"/>
    </location>
</feature>
<evidence type="ECO:0000256" key="2">
    <source>
        <dbReference type="ARBA" id="ARBA00022525"/>
    </source>
</evidence>
<feature type="compositionally biased region" description="Acidic residues" evidence="3">
    <location>
        <begin position="945"/>
        <end position="957"/>
    </location>
</feature>
<dbReference type="InterPro" id="IPR036844">
    <property type="entry name" value="Hint_dom_sf"/>
</dbReference>
<feature type="domain" description="Hedgehog/Intein (Hint)" evidence="4">
    <location>
        <begin position="2763"/>
        <end position="2901"/>
    </location>
</feature>
<feature type="region of interest" description="Disordered" evidence="3">
    <location>
        <begin position="2022"/>
        <end position="2083"/>
    </location>
</feature>
<sequence>MAQGYLVDLADGKLDANDSIALAMLGFNPDSTLGTGTWTFSGVDNGVTVTDQVATGTYVLGTDGNVYFVPDSTTIESVSSASATSVPAYDNDIFGSAGDQTLGGSGQSETIYGGATTSPTGTGADTIAAGDGNDTVYGGDGDDVIAGGGGNDSILGGDGDDTIHGDEATATTSSTETLQWVTGGTPNGTNLAGGFTQDTGGMNVTVNFNNDGGNTGVVASNATQYVGGESLSTNSGVNLNGGSFGGNVTATLVFNADDGANLSDEVENVVFLVNDIDAGSHQDIVTVNAYDADGNPVAVTITILGDDSLNGQTVTGAGSGSQADAGGSILVEIAGPVHSVEIIYENGGNSGQALWITDVQFDTVPALDGDDEIDGGAGNDTIFGDAGDDVLLGGSDDDQIDGGTGNDSIYGGDGNDSATGGEGDDYVEMGSGDDSFGDFSTDAGNDTIYGGDGNDSIVGGAGNDTVFGDAGNDDLTGGYGDDTIYGGTGDDWISVTDDHDSSQVFGGEDIGGGDTDTLGFYTFATTSGVDISYTGSEAGSFDFLGSAATGSFAEIEHVQTTDQDDIVDGALGSGIDVSTMGGDDSVIGSSGADTISGGTGADTIRGGLGADVIDVGADSDVDILVLGSGFGNDTVTNFAAPIDNGDGTFTGQDQLDTSTMQSADGLPVFAEQVVVGNDGSGNALLTFPDGSTLTLVGVAEADVNSLDALIAMGLPDGDGVILGTGAADTINAGSGPDASGDVIDGNDAILAGDTGNDDLVYTGNGRDTIDAGTGNDEVYSGADADSVAGGTGDDSLYGGAGNDVLQGDAGLDLAYGGQGNDTLFGGADSDTLFGDDGSDTLYGGTGNDSLSGGEAGDSIFGGDGDDAINAGDGEDSVWGDAGNDTITIGEGDNVVRGGTGNDTVIGTNDGRDLIYGDDGDDKLSGGTNDDSIYGGANADSIGGDDGNDLLDGGDDSDAVYGGAGNDTIEGGRGDDTTFGGDGNDIINAGSGTDTHYGESGDDIFTLGNDLGGFGADSIFGGDTGETFGDTLDTTALTSDLQIFLSGPEMGSIAQGRSDLTFSDIEILSLGAGNDFVMGSSGADTVYSGAGSDMIMGGAGDDRIDLGGADGAVDFIGLQNNDGNDVVSGFEGPIDNGDGSFTGQDQINVSGITVAGRPITVDDVVVTDDGSGNAVLTFPNNTSVTLLGIAPSAVSSPEALHAMGIPMLNYTVDGTSGDDFIDDGYTDDPNGDVVDGNDAQDGSNDDVILGNDGNDEIFGGFGNDTVYGGNDNDTVIGESGNDELYGDDGDDSVNGVDGDDTLFGGAGNDLLESGSGNDETHGDAGNDSMNGDLGNDTVFGGDGDDYVRGSFGNDTVYGGEGDDYVWGGYGDDIHVVENNFGNDTYFGDSEDEVLGDTLDLSAVTDDLSLDLTDGGSESGSFTDGTYTATYTEIENIILGSGTDTLILGELSGPDSVIGFAGPIDNGDGSFTGQDQIDVSSITSDGTTPVNVNDVVVSDDGNGNAVLTFPGTAVLTLVGVSPADLSTPAALNAIGIPYSDGTVSGGEFGDLIDAGYMGDPGGDVVDGGDAHLPGAAANDDIIEGNLGDDTIRAGEGDDVLYGGEGNDTLEGEAGNDTLYGQEGDDLNYGGAGDDVIESFTGNDTAYGDAGNDYIDTGTGNDILFGGDGNDTLLAGSDAGDDSLFGGAGNDDLSAGGGNDTLYGGTGDDTMYGAEGDDIFVLEDGFGTDSIDGGEGTETSGDVLDASGLTSGVTVDLETLQPFNPEMGTLTSGGNTATFTNIEALNLTGYADSVIGSGGADTVELGMGADTIDAGAGDDVISLGSDGFGSADGDQDVVVFSDNDGSDVIYYFEAPTDNGDGTFTGNDLLDVTALTSDGGTTPVTTSDVTVGDDGSGNAVLNFVGGESVTLFGIAPSVFSNPAALEAIGIPVGNDGTVQGTSGDDDIDISYTGDPEGDKIDTSDATAPGAAPNDDIVIAGTGNDTVSSGNGNDEIYGGDGNDTVYYGTGSNTVYGGSGNDYIDDEVGSSNSGDDTVFGGSGDDTMYTGLGNDSLSGDSGNDVLHGEDGDDSLAGGAGNDQLFGEAGNDALRGGSGDAIYGGDGDDSILIDASETDGSGGFTSGITVDGGSGGSDNDTLDLSQFASYSNLVQTLDADGNSYSGSVEVTDGSGNTKTITFTEIENLIIDADGTVTGTAGDDFLDATNHVDPDGDQIDSNDAILPGEAGNDDLVYVGAGNDTVFAGEGEDVVYGGADNDELYGQAGNDVLYGEDGDDSLYGGGSDDSLFGGAGNDHLVTSLGADVAYGGAGNDNLAGGSDSDTLHGDAGDDEINGGGGNDTIYGGDDADTISVNGDDWGDDLVVGGQGGNNYDTLDLSFATNPVSVLFTGEGAGVVTDLVNGNTITFSEIEQLILTDGADVVDASADNGYTYIQTLDGNDSVLGSDGDDVFDEEIGIGTGLDGQGNDTFFGGAGNDEIWAGNDNDTLYGGTGNDTLSGQEGDDTLFGGAGNDILDGGDGRDAFIGADDMGNDTIVGGSGGDDFDLVELGAINTGVNVTYSDDEDGTFNFGISFNTFDDVEAFNLTDSNDTVNMAADSAGGSVFAGAGEDSLLGGSGDDSLLGGAGNDEIAGGTGNDYLDGDGDDDTLFGGDGNDVVVGDTGNDTLFGGRGEDQLFGGTGNDTINIADGDDAYGDDGDDIFILEDLVETSNGTITVDGGSGGETSGDTLQLGTLADMSTLVTVDDGSGSKSGSVLLDDGTLLTFNEVENIICFTPGTKIATPRGARAIETLEIGDMVVTRDHGLQPIRWIGQRTVPAIENFAPIRIRPGVVTGLESDLLVSPQHRMLFQGYRAELLFGESEVLVAAKHLVDGRDVTIETGGEVTYIHMLFDDHEIVFAEGAATESFHPGEIGLSAVTKAAREELFTLFPELRALPRSYGKTARRCLKKHEAALIL</sequence>
<evidence type="ECO:0000313" key="6">
    <source>
        <dbReference type="Proteomes" id="UP000201613"/>
    </source>
</evidence>
<accession>A0A238LDY5</accession>
<dbReference type="EMBL" id="FXZK01000003">
    <property type="protein sequence ID" value="SMY07753.1"/>
    <property type="molecule type" value="Genomic_DNA"/>
</dbReference>
<dbReference type="GO" id="GO:0005576">
    <property type="term" value="C:extracellular region"/>
    <property type="evidence" value="ECO:0007669"/>
    <property type="project" value="UniProtKB-SubCell"/>
</dbReference>
<feature type="compositionally biased region" description="Low complexity" evidence="3">
    <location>
        <begin position="2044"/>
        <end position="2057"/>
    </location>
</feature>
<dbReference type="InterPro" id="IPR001343">
    <property type="entry name" value="Hemolysn_Ca-bd"/>
</dbReference>
<dbReference type="SUPFAM" id="SSF51120">
    <property type="entry name" value="beta-Roll"/>
    <property type="match status" value="18"/>
</dbReference>
<feature type="region of interest" description="Disordered" evidence="3">
    <location>
        <begin position="2311"/>
        <end position="2340"/>
    </location>
</feature>
<feature type="region of interest" description="Disordered" evidence="3">
    <location>
        <begin position="1598"/>
        <end position="1618"/>
    </location>
</feature>
<name>A0A238LDY5_9RHOB</name>
<dbReference type="RefSeq" id="WP_093991957.1">
    <property type="nucleotide sequence ID" value="NZ_FXZK01000003.1"/>
</dbReference>
<gene>
    <name evidence="5" type="primary">cya</name>
    <name evidence="5" type="ORF">LOM8899_01893</name>
</gene>
<evidence type="ECO:0000256" key="3">
    <source>
        <dbReference type="SAM" id="MobiDB-lite"/>
    </source>
</evidence>
<dbReference type="SUPFAM" id="SSF51294">
    <property type="entry name" value="Hedgehog/intein (Hint) domain"/>
    <property type="match status" value="1"/>
</dbReference>
<evidence type="ECO:0000313" key="5">
    <source>
        <dbReference type="EMBL" id="SMY07753.1"/>
    </source>
</evidence>
<dbReference type="PANTHER" id="PTHR38340">
    <property type="entry name" value="S-LAYER PROTEIN"/>
    <property type="match status" value="1"/>
</dbReference>
<keyword evidence="2" id="KW-0964">Secreted</keyword>
<dbReference type="InterPro" id="IPR018511">
    <property type="entry name" value="Hemolysin-typ_Ca-bd_CS"/>
</dbReference>
<feature type="compositionally biased region" description="Acidic residues" evidence="3">
    <location>
        <begin position="1279"/>
        <end position="1290"/>
    </location>
</feature>
<dbReference type="PANTHER" id="PTHR38340:SF1">
    <property type="entry name" value="S-LAYER PROTEIN"/>
    <property type="match status" value="1"/>
</dbReference>
<reference evidence="5 6" key="1">
    <citation type="submission" date="2017-05" db="EMBL/GenBank/DDBJ databases">
        <authorList>
            <person name="Song R."/>
            <person name="Chenine A.L."/>
            <person name="Ruprecht R.M."/>
        </authorList>
    </citation>
    <scope>NUCLEOTIDE SEQUENCE [LARGE SCALE GENOMIC DNA]</scope>
    <source>
        <strain evidence="5 6">CECT 8899</strain>
    </source>
</reference>
<feature type="compositionally biased region" description="Gly residues" evidence="3">
    <location>
        <begin position="853"/>
        <end position="862"/>
    </location>
</feature>
<feature type="region of interest" description="Disordered" evidence="3">
    <location>
        <begin position="1277"/>
        <end position="1333"/>
    </location>
</feature>
<feature type="region of interest" description="Disordered" evidence="3">
    <location>
        <begin position="1948"/>
        <end position="1972"/>
    </location>
</feature>